<dbReference type="Proteomes" id="UP000679008">
    <property type="component" value="Unassembled WGS sequence"/>
</dbReference>
<sequence>MKFIFSFALFFFLSTFYSQNIRGTILDTNNKKIVNVTLLIKEASNLNVIKEFNRSVDGTFSFSLKKVYRSVVIEIKAHGYTMQSVSLENPIASKSYVFNIILEKDKNIVLKEVVIVAKKKPFEVVEDTLKFNVASYSNGTERKIDEIIKKLPGIEVDSKSGQIKYKGKAVETVTLEGDNLFGSNYTLGTKNINVDIVDQVQAVDNYSANPLLKGIEQGGKVSLNLKLKKGKLSFSGDVSYGGGLFEKGRAVHQDNITVLGITKNFKSFGTLNYNNIGVNSSPFDYFGFNLNVEELKESNVAGKKIISESQFSNVLGNTRANLNNQLFGNYSSTFKLGEKWRVKTNLYYLQDKITSNIFSENQYQINNQNFSTTDNTFITKMPSQFRADLELKYTISPTSLLEYNLRIKDESIRTPTQIVQNTTNKYSSILNSREILYRQNLLWTKKFSDKRAMQVTIFQSSNDLPQRFTISPSLFDASSRNDVQESAFKKNYMEASGKLLGMYNKNKYSFKIGTFLDSNLFTSNLYSQDNFDSTTTSISKNNFDFIKKTVYQKGEYNFIIGKFSISPSYNLAYLSQNLDYRIANGNLVQENFIFEPRLNSLYQFSNISSLSGNASYSQNSTGEQFFFINQILINNRSSVTNRPSLSLQKNYNFGVNYIINDLFNQFELDAGLDFRLNKGNFFSNSSITQNTFQIEYFFLPQDNKELRADFLIAKYISFLESTLKLKSNFTSSTYSNIVNGSELRSNKTQFFQTQFFWKTAFDLPFNFESELSWSYSISKSQVLKQAFVNSAIQDEFRVIVKPFKRWNYIFAADYFLPDLSNKKTDFLFLDSTLEYLAKKISGVQVSK</sequence>
<protein>
    <submittedName>
        <fullName evidence="1">Uncharacterized protein</fullName>
    </submittedName>
</protein>
<evidence type="ECO:0000313" key="1">
    <source>
        <dbReference type="EMBL" id="MBQ0907279.1"/>
    </source>
</evidence>
<dbReference type="SUPFAM" id="SSF49464">
    <property type="entry name" value="Carboxypeptidase regulatory domain-like"/>
    <property type="match status" value="1"/>
</dbReference>
<gene>
    <name evidence="1" type="ORF">KBJ98_01030</name>
</gene>
<dbReference type="EMBL" id="JAGPXB010000001">
    <property type="protein sequence ID" value="MBQ0907279.1"/>
    <property type="molecule type" value="Genomic_DNA"/>
</dbReference>
<accession>A0ABS5CZT0</accession>
<organism evidence="1 2">
    <name type="scientific">Flavobacterium erciyesense</name>
    <dbReference type="NCBI Taxonomy" id="2825842"/>
    <lineage>
        <taxon>Bacteria</taxon>
        <taxon>Pseudomonadati</taxon>
        <taxon>Bacteroidota</taxon>
        <taxon>Flavobacteriia</taxon>
        <taxon>Flavobacteriales</taxon>
        <taxon>Flavobacteriaceae</taxon>
        <taxon>Flavobacterium</taxon>
    </lineage>
</organism>
<reference evidence="1 2" key="1">
    <citation type="submission" date="2021-04" db="EMBL/GenBank/DDBJ databases">
        <title>Description of novel Flavobacterium sp. F-328.</title>
        <authorList>
            <person name="Saticioglu I.B."/>
        </authorList>
    </citation>
    <scope>NUCLEOTIDE SEQUENCE [LARGE SCALE GENOMIC DNA]</scope>
    <source>
        <strain evidence="1 2">F-328</strain>
    </source>
</reference>
<comment type="caution">
    <text evidence="1">The sequence shown here is derived from an EMBL/GenBank/DDBJ whole genome shotgun (WGS) entry which is preliminary data.</text>
</comment>
<evidence type="ECO:0000313" key="2">
    <source>
        <dbReference type="Proteomes" id="UP000679008"/>
    </source>
</evidence>
<dbReference type="RefSeq" id="WP_210787911.1">
    <property type="nucleotide sequence ID" value="NZ_JAGPXB010000001.1"/>
</dbReference>
<keyword evidence="2" id="KW-1185">Reference proteome</keyword>
<dbReference type="InterPro" id="IPR008969">
    <property type="entry name" value="CarboxyPept-like_regulatory"/>
</dbReference>
<name>A0ABS5CZT0_9FLAO</name>
<dbReference type="SUPFAM" id="SSF56935">
    <property type="entry name" value="Porins"/>
    <property type="match status" value="1"/>
</dbReference>
<proteinExistence type="predicted"/>